<comment type="caution">
    <text evidence="2">The sequence shown here is derived from an EMBL/GenBank/DDBJ whole genome shotgun (WGS) entry which is preliminary data.</text>
</comment>
<feature type="compositionally biased region" description="Polar residues" evidence="1">
    <location>
        <begin position="1"/>
        <end position="18"/>
    </location>
</feature>
<evidence type="ECO:0000313" key="3">
    <source>
        <dbReference type="Proteomes" id="UP001362999"/>
    </source>
</evidence>
<gene>
    <name evidence="2" type="ORF">R3P38DRAFT_77564</name>
</gene>
<reference evidence="2 3" key="1">
    <citation type="journal article" date="2024" name="J Genomics">
        <title>Draft genome sequencing and assembly of Favolaschia claudopus CIRM-BRFM 2984 isolated from oak limbs.</title>
        <authorList>
            <person name="Navarro D."/>
            <person name="Drula E."/>
            <person name="Chaduli D."/>
            <person name="Cazenave R."/>
            <person name="Ahrendt S."/>
            <person name="Wang J."/>
            <person name="Lipzen A."/>
            <person name="Daum C."/>
            <person name="Barry K."/>
            <person name="Grigoriev I.V."/>
            <person name="Favel A."/>
            <person name="Rosso M.N."/>
            <person name="Martin F."/>
        </authorList>
    </citation>
    <scope>NUCLEOTIDE SEQUENCE [LARGE SCALE GENOMIC DNA]</scope>
    <source>
        <strain evidence="2 3">CIRM-BRFM 2984</strain>
    </source>
</reference>
<evidence type="ECO:0000313" key="2">
    <source>
        <dbReference type="EMBL" id="KAK7046627.1"/>
    </source>
</evidence>
<dbReference type="AlphaFoldDB" id="A0AAW0D5H7"/>
<dbReference type="EMBL" id="JAWWNJ010000010">
    <property type="protein sequence ID" value="KAK7046627.1"/>
    <property type="molecule type" value="Genomic_DNA"/>
</dbReference>
<organism evidence="2 3">
    <name type="scientific">Favolaschia claudopus</name>
    <dbReference type="NCBI Taxonomy" id="2862362"/>
    <lineage>
        <taxon>Eukaryota</taxon>
        <taxon>Fungi</taxon>
        <taxon>Dikarya</taxon>
        <taxon>Basidiomycota</taxon>
        <taxon>Agaricomycotina</taxon>
        <taxon>Agaricomycetes</taxon>
        <taxon>Agaricomycetidae</taxon>
        <taxon>Agaricales</taxon>
        <taxon>Marasmiineae</taxon>
        <taxon>Mycenaceae</taxon>
        <taxon>Favolaschia</taxon>
    </lineage>
</organism>
<accession>A0AAW0D5H7</accession>
<protein>
    <submittedName>
        <fullName evidence="2">Uncharacterized protein</fullName>
    </submittedName>
</protein>
<proteinExistence type="predicted"/>
<feature type="compositionally biased region" description="Low complexity" evidence="1">
    <location>
        <begin position="29"/>
        <end position="44"/>
    </location>
</feature>
<keyword evidence="3" id="KW-1185">Reference proteome</keyword>
<dbReference type="Proteomes" id="UP001362999">
    <property type="component" value="Unassembled WGS sequence"/>
</dbReference>
<evidence type="ECO:0000256" key="1">
    <source>
        <dbReference type="SAM" id="MobiDB-lite"/>
    </source>
</evidence>
<sequence>MSQCSNAFSNGGDHQSFPQFGPTPSLRQSSHASTTEAASTSSAFEADESGCFDPSSPSSDPLPPEQIHFAMEVSRLLLQKHRRPGRFLVRHPNVANEPLFGCDFADAEPCCSAASSSFAVSPEDSAAAATEAAAPFSPPTPVFEYKSPFFSTTSSFSSTAEPSSVNQLNTDMRSTRKVRKVYHASQPLGHNPASVAHWERHRQRWRDVFDEVDQDPQDAFMIPLRFQDLPWPITYNMALTEAHIQRDLVRWFVIGSAGGLDVDARLTGDVPLYAVQRLDEEIARWKEVDEHFLSRLIEQDREAVETAVGMVLDILVDARREVELLG</sequence>
<name>A0AAW0D5H7_9AGAR</name>
<feature type="region of interest" description="Disordered" evidence="1">
    <location>
        <begin position="1"/>
        <end position="65"/>
    </location>
</feature>